<proteinExistence type="predicted"/>
<reference evidence="2" key="1">
    <citation type="submission" date="2020-04" db="EMBL/GenBank/DDBJ databases">
        <authorList>
            <person name="Chiriac C."/>
            <person name="Salcher M."/>
            <person name="Ghai R."/>
            <person name="Kavagutti S V."/>
        </authorList>
    </citation>
    <scope>NUCLEOTIDE SEQUENCE</scope>
</reference>
<evidence type="ECO:0000313" key="2">
    <source>
        <dbReference type="EMBL" id="CAB4161478.1"/>
    </source>
</evidence>
<feature type="region of interest" description="Disordered" evidence="1">
    <location>
        <begin position="27"/>
        <end position="70"/>
    </location>
</feature>
<organism evidence="2">
    <name type="scientific">uncultured Caudovirales phage</name>
    <dbReference type="NCBI Taxonomy" id="2100421"/>
    <lineage>
        <taxon>Viruses</taxon>
        <taxon>Duplodnaviria</taxon>
        <taxon>Heunggongvirae</taxon>
        <taxon>Uroviricota</taxon>
        <taxon>Caudoviricetes</taxon>
        <taxon>Peduoviridae</taxon>
        <taxon>Maltschvirus</taxon>
        <taxon>Maltschvirus maltsch</taxon>
    </lineage>
</organism>
<accession>A0A6J5NWL2</accession>
<dbReference type="EMBL" id="LR796706">
    <property type="protein sequence ID" value="CAB4161478.1"/>
    <property type="molecule type" value="Genomic_DNA"/>
</dbReference>
<name>A0A6J5NWL2_9CAUD</name>
<sequence>MARYKVLTPSFINNTLLQEGAIVDINDDPANGGMEPGSNLARVDEDDEPEASKPARKSRKPASDDGADLA</sequence>
<evidence type="ECO:0000256" key="1">
    <source>
        <dbReference type="SAM" id="MobiDB-lite"/>
    </source>
</evidence>
<gene>
    <name evidence="2" type="ORF">UFOVP728_53</name>
</gene>
<protein>
    <submittedName>
        <fullName evidence="2">Uncharacterized protein</fullName>
    </submittedName>
</protein>